<dbReference type="OrthoDB" id="6436297at2759"/>
<dbReference type="Proteomes" id="UP000887116">
    <property type="component" value="Unassembled WGS sequence"/>
</dbReference>
<evidence type="ECO:0000313" key="2">
    <source>
        <dbReference type="Proteomes" id="UP000887116"/>
    </source>
</evidence>
<reference evidence="1" key="1">
    <citation type="submission" date="2020-07" db="EMBL/GenBank/DDBJ databases">
        <title>Multicomponent nature underlies the extraordinary mechanical properties of spider dragline silk.</title>
        <authorList>
            <person name="Kono N."/>
            <person name="Nakamura H."/>
            <person name="Mori M."/>
            <person name="Yoshida Y."/>
            <person name="Ohtoshi R."/>
            <person name="Malay A.D."/>
            <person name="Moran D.A.P."/>
            <person name="Tomita M."/>
            <person name="Numata K."/>
            <person name="Arakawa K."/>
        </authorList>
    </citation>
    <scope>NUCLEOTIDE SEQUENCE</scope>
</reference>
<proteinExistence type="predicted"/>
<dbReference type="EMBL" id="BMAO01021079">
    <property type="protein sequence ID" value="GFQ71674.1"/>
    <property type="molecule type" value="Genomic_DNA"/>
</dbReference>
<keyword evidence="2" id="KW-1185">Reference proteome</keyword>
<organism evidence="1 2">
    <name type="scientific">Trichonephila clavata</name>
    <name type="common">Joro spider</name>
    <name type="synonym">Nephila clavata</name>
    <dbReference type="NCBI Taxonomy" id="2740835"/>
    <lineage>
        <taxon>Eukaryota</taxon>
        <taxon>Metazoa</taxon>
        <taxon>Ecdysozoa</taxon>
        <taxon>Arthropoda</taxon>
        <taxon>Chelicerata</taxon>
        <taxon>Arachnida</taxon>
        <taxon>Araneae</taxon>
        <taxon>Araneomorphae</taxon>
        <taxon>Entelegynae</taxon>
        <taxon>Araneoidea</taxon>
        <taxon>Nephilidae</taxon>
        <taxon>Trichonephila</taxon>
    </lineage>
</organism>
<dbReference type="AlphaFoldDB" id="A0A8X6KEZ7"/>
<sequence length="116" mass="13618">MFDCATVHVCDCDLGDEYNKCWMLLPDEAKEIARDLYADFFPVEQGMRPYMIERCKRINDESMFDVYLKVEKELKKYAKEIQANPFRSKEQLQSHEVKVCAMPLMARCVEFGNQCG</sequence>
<protein>
    <submittedName>
        <fullName evidence="1">Uncharacterized protein</fullName>
    </submittedName>
</protein>
<comment type="caution">
    <text evidence="1">The sequence shown here is derived from an EMBL/GenBank/DDBJ whole genome shotgun (WGS) entry which is preliminary data.</text>
</comment>
<accession>A0A8X6KEZ7</accession>
<gene>
    <name evidence="1" type="ORF">TNCT_148341</name>
</gene>
<evidence type="ECO:0000313" key="1">
    <source>
        <dbReference type="EMBL" id="GFQ71674.1"/>
    </source>
</evidence>
<name>A0A8X6KEZ7_TRICU</name>